<dbReference type="AlphaFoldDB" id="A0A3A4NY66"/>
<dbReference type="GO" id="GO:0005975">
    <property type="term" value="P:carbohydrate metabolic process"/>
    <property type="evidence" value="ECO:0007669"/>
    <property type="project" value="InterPro"/>
</dbReference>
<dbReference type="Pfam" id="PF03190">
    <property type="entry name" value="Thioredox_DsbH"/>
    <property type="match status" value="1"/>
</dbReference>
<dbReference type="PANTHER" id="PTHR42899">
    <property type="entry name" value="SPERMATOGENESIS-ASSOCIATED PROTEIN 20"/>
    <property type="match status" value="1"/>
</dbReference>
<dbReference type="InterPro" id="IPR024705">
    <property type="entry name" value="Ssp411"/>
</dbReference>
<evidence type="ECO:0000313" key="3">
    <source>
        <dbReference type="Proteomes" id="UP000265882"/>
    </source>
</evidence>
<reference evidence="2 3" key="1">
    <citation type="journal article" date="2017" name="ISME J.">
        <title>Energy and carbon metabolisms in a deep terrestrial subsurface fluid microbial community.</title>
        <authorList>
            <person name="Momper L."/>
            <person name="Jungbluth S.P."/>
            <person name="Lee M.D."/>
            <person name="Amend J.P."/>
        </authorList>
    </citation>
    <scope>NUCLEOTIDE SEQUENCE [LARGE SCALE GENOMIC DNA]</scope>
    <source>
        <strain evidence="2">SURF_5</strain>
    </source>
</reference>
<accession>A0A3A4NY66</accession>
<dbReference type="InterPro" id="IPR008928">
    <property type="entry name" value="6-hairpin_glycosidase_sf"/>
</dbReference>
<dbReference type="InterPro" id="IPR036249">
    <property type="entry name" value="Thioredoxin-like_sf"/>
</dbReference>
<organism evidence="2 3">
    <name type="scientific">Abyssobacteria bacterium (strain SURF_5)</name>
    <dbReference type="NCBI Taxonomy" id="2093360"/>
    <lineage>
        <taxon>Bacteria</taxon>
        <taxon>Pseudomonadati</taxon>
        <taxon>Candidatus Hydrogenedentota</taxon>
        <taxon>Candidatus Abyssobacteria</taxon>
    </lineage>
</organism>
<name>A0A3A4NY66_ABYX5</name>
<dbReference type="PANTHER" id="PTHR42899:SF1">
    <property type="entry name" value="SPERMATOGENESIS-ASSOCIATED PROTEIN 20"/>
    <property type="match status" value="1"/>
</dbReference>
<dbReference type="Gene3D" id="1.50.10.10">
    <property type="match status" value="1"/>
</dbReference>
<dbReference type="InterPro" id="IPR004879">
    <property type="entry name" value="Ssp411-like_TRX"/>
</dbReference>
<dbReference type="Proteomes" id="UP000265882">
    <property type="component" value="Unassembled WGS sequence"/>
</dbReference>
<dbReference type="PIRSF" id="PIRSF006402">
    <property type="entry name" value="UCP006402_thioredoxin"/>
    <property type="match status" value="1"/>
</dbReference>
<dbReference type="Gene3D" id="3.40.30.10">
    <property type="entry name" value="Glutaredoxin"/>
    <property type="match status" value="1"/>
</dbReference>
<protein>
    <submittedName>
        <fullName evidence="2">Thioredoxin domain-containing protein</fullName>
    </submittedName>
</protein>
<dbReference type="EMBL" id="QZKU01000045">
    <property type="protein sequence ID" value="RJP23505.1"/>
    <property type="molecule type" value="Genomic_DNA"/>
</dbReference>
<sequence length="601" mass="67403">MSSATKGVSIVDKIQWLEWSPEAFEKARREDKLILLDIGAPWCHWCHVMDEEAYGNHDIRKLVEQLYVPVRVECDKRPDINERYNQGGWPTTVIMSHEGFVVHGATYLPSPALKELLKQAKNWYDQNRKRISEAAGVLATEAARVSPLAAPEPHQVKELTSEIIEDILKNSDPVHGGFGDSAKFPQAGPISLAFAQFFRTADERLLAFAEKTLQNMSAGLLDKEAGGLFRYSVSPEWNEPHYEKNLIVNAESLQNYLDAYRLTGKKEYAVTAENIIRFITEKLLNPDGGFSNSQDADIFDEHSLRIIMEGETYYSLPLSERQKYGEPVIDRTVYVNASARAISAILEAYHLLQNENLREIALKSLDYLMKNAFDKDSGALHYPSDGRKGTPAFLDDAVSLARANLDAYETTADHGYLESAKKLMEVARARFAAPDGGFYDATLDSDMPPATQIRHKPLHENMAAVETFGRLYNYTADSAYLMIAASTLISFEQNVRNLLEKDLGYMAAEYALAFQFASDRSTKVTIVGSAKEAKARKLLHEAKRLYRPAKIVQLLDPSKDIQLIKAMRYPVEDIPAAHVCTEKGCAPPIRDIDELAKLMIS</sequence>
<dbReference type="Gene3D" id="1.50.10.20">
    <property type="match status" value="1"/>
</dbReference>
<gene>
    <name evidence="2" type="ORF">C4520_05985</name>
</gene>
<proteinExistence type="predicted"/>
<evidence type="ECO:0000313" key="2">
    <source>
        <dbReference type="EMBL" id="RJP23505.1"/>
    </source>
</evidence>
<evidence type="ECO:0000259" key="1">
    <source>
        <dbReference type="Pfam" id="PF03190"/>
    </source>
</evidence>
<dbReference type="InterPro" id="IPR012341">
    <property type="entry name" value="6hp_glycosidase-like_sf"/>
</dbReference>
<feature type="domain" description="Spermatogenesis-associated protein 20-like TRX" evidence="1">
    <location>
        <begin position="12"/>
        <end position="138"/>
    </location>
</feature>
<dbReference type="SUPFAM" id="SSF48208">
    <property type="entry name" value="Six-hairpin glycosidases"/>
    <property type="match status" value="1"/>
</dbReference>
<comment type="caution">
    <text evidence="2">The sequence shown here is derived from an EMBL/GenBank/DDBJ whole genome shotgun (WGS) entry which is preliminary data.</text>
</comment>
<dbReference type="SUPFAM" id="SSF52833">
    <property type="entry name" value="Thioredoxin-like"/>
    <property type="match status" value="1"/>
</dbReference>